<evidence type="ECO:0000313" key="2">
    <source>
        <dbReference type="Proteomes" id="UP000325576"/>
    </source>
</evidence>
<proteinExistence type="predicted"/>
<dbReference type="Proteomes" id="UP000325576">
    <property type="component" value="Unassembled WGS sequence"/>
</dbReference>
<reference evidence="1 2" key="1">
    <citation type="journal article" date="2017" name="Poromechanics V (2013)">
        <title>Genomic Characterization of the Arsenic-Tolerant Actinobacterium, &lt;i&gt;Rhodococcus erythropolis&lt;/i&gt; S43.</title>
        <authorList>
            <person name="Retamal-Morales G."/>
            <person name="Mehnert M."/>
            <person name="Schwabe R."/>
            <person name="Tischler D."/>
            <person name="Schloemann M."/>
            <person name="Levican G.J."/>
        </authorList>
    </citation>
    <scope>NUCLEOTIDE SEQUENCE [LARGE SCALE GENOMIC DNA]</scope>
    <source>
        <strain evidence="1 2">S43</strain>
    </source>
</reference>
<accession>A0A5N5E5A2</accession>
<dbReference type="EMBL" id="MRBO01000442">
    <property type="protein sequence ID" value="KAB2584392.1"/>
    <property type="molecule type" value="Genomic_DNA"/>
</dbReference>
<dbReference type="AlphaFoldDB" id="A0A5N5E5A2"/>
<protein>
    <submittedName>
        <fullName evidence="1">Uncharacterized protein</fullName>
    </submittedName>
</protein>
<sequence length="129" mass="14797">MFTLWTLWDKTGMSNTPTESEFQIRDILFQLWRCGRDGIDIYGSTYNAEEAIKQAVDKHVIGEDVIFEFKPYTELNPDCESLGFLADFAGVMACNMCGVIKNDPDGHDCEYDNHRKQQQRKALYGGDKK</sequence>
<gene>
    <name evidence="1" type="ORF">BS297_15745</name>
</gene>
<comment type="caution">
    <text evidence="1">The sequence shown here is derived from an EMBL/GenBank/DDBJ whole genome shotgun (WGS) entry which is preliminary data.</text>
</comment>
<organism evidence="1 2">
    <name type="scientific">Rhodococcus erythropolis</name>
    <name type="common">Arthrobacter picolinophilus</name>
    <dbReference type="NCBI Taxonomy" id="1833"/>
    <lineage>
        <taxon>Bacteria</taxon>
        <taxon>Bacillati</taxon>
        <taxon>Actinomycetota</taxon>
        <taxon>Actinomycetes</taxon>
        <taxon>Mycobacteriales</taxon>
        <taxon>Nocardiaceae</taxon>
        <taxon>Rhodococcus</taxon>
        <taxon>Rhodococcus erythropolis group</taxon>
    </lineage>
</organism>
<evidence type="ECO:0000313" key="1">
    <source>
        <dbReference type="EMBL" id="KAB2584392.1"/>
    </source>
</evidence>
<name>A0A5N5E5A2_RHOER</name>